<reference evidence="1" key="1">
    <citation type="journal article" date="2017" name="Appl. Environ. Microbiol.">
        <title>Molecular characterization of an Endozoicomonas-like organism causing infection in king scallop Pecten maximus L.</title>
        <authorList>
            <person name="Cano I."/>
            <person name="van Aerle R."/>
            <person name="Ross S."/>
            <person name="Verner-Jeffreys D.W."/>
            <person name="Paley R.K."/>
            <person name="Rimmer G."/>
            <person name="Ryder D."/>
            <person name="Hooper P."/>
            <person name="Stone D."/>
            <person name="Feist S.W."/>
        </authorList>
    </citation>
    <scope>NUCLEOTIDE SEQUENCE</scope>
</reference>
<name>A0A2H9T638_9ZZZZ</name>
<comment type="caution">
    <text evidence="1">The sequence shown here is derived from an EMBL/GenBank/DDBJ whole genome shotgun (WGS) entry which is preliminary data.</text>
</comment>
<dbReference type="EMBL" id="NSIT01000141">
    <property type="protein sequence ID" value="PJE78687.1"/>
    <property type="molecule type" value="Genomic_DNA"/>
</dbReference>
<dbReference type="Gene3D" id="1.10.510.10">
    <property type="entry name" value="Transferase(Phosphotransferase) domain 1"/>
    <property type="match status" value="1"/>
</dbReference>
<evidence type="ECO:0008006" key="2">
    <source>
        <dbReference type="Google" id="ProtNLM"/>
    </source>
</evidence>
<gene>
    <name evidence="1" type="ORF">CI610_02371</name>
</gene>
<organism evidence="1">
    <name type="scientific">invertebrate metagenome</name>
    <dbReference type="NCBI Taxonomy" id="1711999"/>
    <lineage>
        <taxon>unclassified sequences</taxon>
        <taxon>metagenomes</taxon>
        <taxon>organismal metagenomes</taxon>
    </lineage>
</organism>
<dbReference type="SUPFAM" id="SSF56112">
    <property type="entry name" value="Protein kinase-like (PK-like)"/>
    <property type="match status" value="1"/>
</dbReference>
<dbReference type="InterPro" id="IPR011009">
    <property type="entry name" value="Kinase-like_dom_sf"/>
</dbReference>
<evidence type="ECO:0000313" key="1">
    <source>
        <dbReference type="EMBL" id="PJE78687.1"/>
    </source>
</evidence>
<proteinExistence type="predicted"/>
<sequence length="235" mass="27245">MESEKNSSLYKNWHQFKCINANTNTTTISVLLENIDGYIRRGEIIKAGRATTVAVVSIGSNDMVQNFFVKRYNSKGFFYSLFRSIIPSRALIAWKASWLLKSVGIPTPSPLAILEKRWGPIKWESYIIYDFYPEAIHASRFFLEGAQPTEMWPSVAKKIINILTLLKKNKIIHGDLKAQNFIISNNNPLLVDLDSLKQIKNINVFNKYHKKDIKRFKKNWIKNKKTGLLFKYLLK</sequence>
<accession>A0A2H9T638</accession>
<dbReference type="AlphaFoldDB" id="A0A2H9T638"/>
<protein>
    <recommendedName>
        <fullName evidence="2">Non-specific serine/threonine protein kinase</fullName>
    </recommendedName>
</protein>